<keyword evidence="5" id="KW-1185">Reference proteome</keyword>
<gene>
    <name evidence="4" type="ORF">KDA82_29635</name>
</gene>
<evidence type="ECO:0000256" key="1">
    <source>
        <dbReference type="SAM" id="MobiDB-lite"/>
    </source>
</evidence>
<organism evidence="4 5">
    <name type="scientific">Streptomyces daliensis</name>
    <dbReference type="NCBI Taxonomy" id="299421"/>
    <lineage>
        <taxon>Bacteria</taxon>
        <taxon>Bacillati</taxon>
        <taxon>Actinomycetota</taxon>
        <taxon>Actinomycetes</taxon>
        <taxon>Kitasatosporales</taxon>
        <taxon>Streptomycetaceae</taxon>
        <taxon>Streptomyces</taxon>
    </lineage>
</organism>
<dbReference type="Proteomes" id="UP000675554">
    <property type="component" value="Unassembled WGS sequence"/>
</dbReference>
<evidence type="ECO:0000313" key="4">
    <source>
        <dbReference type="EMBL" id="MBR7677087.1"/>
    </source>
</evidence>
<feature type="region of interest" description="Disordered" evidence="1">
    <location>
        <begin position="427"/>
        <end position="458"/>
    </location>
</feature>
<feature type="transmembrane region" description="Helical" evidence="2">
    <location>
        <begin position="398"/>
        <end position="419"/>
    </location>
</feature>
<evidence type="ECO:0000256" key="3">
    <source>
        <dbReference type="SAM" id="SignalP"/>
    </source>
</evidence>
<feature type="region of interest" description="Disordered" evidence="1">
    <location>
        <begin position="178"/>
        <end position="219"/>
    </location>
</feature>
<dbReference type="AlphaFoldDB" id="A0A8T4J4A9"/>
<dbReference type="EMBL" id="JAGSMN010000826">
    <property type="protein sequence ID" value="MBR7677087.1"/>
    <property type="molecule type" value="Genomic_DNA"/>
</dbReference>
<sequence>MPGGTAAVLALCLVAALPGSALAAGEAGGADVPGYGIAEDARQIKGAASSGDGPELKPGTYRDTIGRGEKRYYSVNLDAKSSAFLSAVAAPEPGSKVGTVGEGLEISLETVDGDECGSDDPQFRAGGRSYPIAGTASRLMGEDDECQKAGPYLLSVERVGSDTSGRGRWPLELRYMSEPGLKGSVPTAPGDNGADDEPPTPVTGSAKKQANGGTGFNDAGALSTGVWKDAIEPGETRFYRVPVDWGQRLNTSVELSSSSEGGEFPPTVFNALGLTAYNPARGQLEDDDFTDYHAESASVGAYTPVVDFGNRFANSGAEAPFAGWYYLEVTASPELAKYFKKSAPLTLRVDVRGKAKEAPAYDGDAVAAGFGVSEDDREQAEEGLSAAEAERSGTLRTVAVTGIGVGAGLILVLVAWTLIARRRAGRDATVTSAPHPQQPQNPQQPQPYGYPPSGNGWQ</sequence>
<keyword evidence="2" id="KW-0472">Membrane</keyword>
<evidence type="ECO:0000313" key="5">
    <source>
        <dbReference type="Proteomes" id="UP000675554"/>
    </source>
</evidence>
<evidence type="ECO:0008006" key="6">
    <source>
        <dbReference type="Google" id="ProtNLM"/>
    </source>
</evidence>
<accession>A0A8T4J4A9</accession>
<feature type="compositionally biased region" description="Pro residues" evidence="1">
    <location>
        <begin position="436"/>
        <end position="450"/>
    </location>
</feature>
<reference evidence="4" key="1">
    <citation type="submission" date="2021-04" db="EMBL/GenBank/DDBJ databases">
        <title>Sequencing of actinobacteria type strains.</title>
        <authorList>
            <person name="Nguyen G.-S."/>
            <person name="Wentzel A."/>
        </authorList>
    </citation>
    <scope>NUCLEOTIDE SEQUENCE</scope>
    <source>
        <strain evidence="4">DSM 42095</strain>
    </source>
</reference>
<comment type="caution">
    <text evidence="4">The sequence shown here is derived from an EMBL/GenBank/DDBJ whole genome shotgun (WGS) entry which is preliminary data.</text>
</comment>
<proteinExistence type="predicted"/>
<evidence type="ECO:0000256" key="2">
    <source>
        <dbReference type="SAM" id="Phobius"/>
    </source>
</evidence>
<feature type="signal peptide" evidence="3">
    <location>
        <begin position="1"/>
        <end position="23"/>
    </location>
</feature>
<protein>
    <recommendedName>
        <fullName evidence="6">Integral membrane protein</fullName>
    </recommendedName>
</protein>
<keyword evidence="3" id="KW-0732">Signal</keyword>
<feature type="chain" id="PRO_5035746480" description="Integral membrane protein" evidence="3">
    <location>
        <begin position="24"/>
        <end position="458"/>
    </location>
</feature>
<name>A0A8T4J4A9_9ACTN</name>
<keyword evidence="2" id="KW-0812">Transmembrane</keyword>
<keyword evidence="2" id="KW-1133">Transmembrane helix</keyword>